<feature type="signal peptide" evidence="1">
    <location>
        <begin position="1"/>
        <end position="22"/>
    </location>
</feature>
<evidence type="ECO:0000259" key="2">
    <source>
        <dbReference type="Pfam" id="PF00149"/>
    </source>
</evidence>
<protein>
    <submittedName>
        <fullName evidence="3">Metallophosphoesterase</fullName>
    </submittedName>
</protein>
<keyword evidence="1" id="KW-0732">Signal</keyword>
<dbReference type="CDD" id="cd00838">
    <property type="entry name" value="MPP_superfamily"/>
    <property type="match status" value="1"/>
</dbReference>
<accession>A0ABY5PE28</accession>
<dbReference type="RefSeq" id="WP_353863462.1">
    <property type="nucleotide sequence ID" value="NZ_CP088295.1"/>
</dbReference>
<evidence type="ECO:0000313" key="3">
    <source>
        <dbReference type="EMBL" id="UUY02941.1"/>
    </source>
</evidence>
<reference evidence="4" key="1">
    <citation type="submission" date="2021-11" db="EMBL/GenBank/DDBJ databases">
        <title>Cultivation dependent microbiological survey of springs from the worlds oldest radium mine currently devoted to the extraction of radon-saturated water.</title>
        <authorList>
            <person name="Kapinusova G."/>
            <person name="Smrhova T."/>
            <person name="Strejcek M."/>
            <person name="Suman J."/>
            <person name="Jani K."/>
            <person name="Pajer P."/>
            <person name="Uhlik O."/>
        </authorList>
    </citation>
    <scope>NUCLEOTIDE SEQUENCE [LARGE SCALE GENOMIC DNA]</scope>
    <source>
        <strain evidence="4">J379</strain>
    </source>
</reference>
<keyword evidence="4" id="KW-1185">Reference proteome</keyword>
<name>A0ABY5PE28_9ACTN</name>
<sequence>MRTPILLLAALAALLVPAVAQAATSTVGIFGDTPYGATQLANFPKDIDDLNADPDVDWLVHVGDIKSGSTQCTDAYFAQIRAQFDRLADPLVYTPGDNEWTDCHRTNNGAYDPLERLTKLREVFFDRQNRTLGRAKPVLSQTWRGLPENKLWSASRVVLSSVHVVGSNDSLAPWTGLTAPTAAQQAEHDARLRGNLEWIAGTFAAAKLANARAVVLTMQADMWDPFAVAAGQTTAFVPVVEAIARQARSFKKPVLLVNGDSHLYVEDQPLATPSTVYPTAAVAPNLTRITVQGSTNLPRDWLKLDLNSSGPAPLEWSRVPFTSQG</sequence>
<organism evidence="3 4">
    <name type="scientific">Svornostia abyssi</name>
    <dbReference type="NCBI Taxonomy" id="2898438"/>
    <lineage>
        <taxon>Bacteria</taxon>
        <taxon>Bacillati</taxon>
        <taxon>Actinomycetota</taxon>
        <taxon>Thermoleophilia</taxon>
        <taxon>Solirubrobacterales</taxon>
        <taxon>Baekduiaceae</taxon>
        <taxon>Svornostia</taxon>
    </lineage>
</organism>
<evidence type="ECO:0000256" key="1">
    <source>
        <dbReference type="SAM" id="SignalP"/>
    </source>
</evidence>
<gene>
    <name evidence="3" type="ORF">LRS13_19985</name>
</gene>
<dbReference type="SUPFAM" id="SSF56300">
    <property type="entry name" value="Metallo-dependent phosphatases"/>
    <property type="match status" value="1"/>
</dbReference>
<dbReference type="Pfam" id="PF00149">
    <property type="entry name" value="Metallophos"/>
    <property type="match status" value="1"/>
</dbReference>
<proteinExistence type="predicted"/>
<dbReference type="EMBL" id="CP088295">
    <property type="protein sequence ID" value="UUY02941.1"/>
    <property type="molecule type" value="Genomic_DNA"/>
</dbReference>
<feature type="domain" description="Calcineurin-like phosphoesterase" evidence="2">
    <location>
        <begin position="26"/>
        <end position="110"/>
    </location>
</feature>
<dbReference type="InterPro" id="IPR029052">
    <property type="entry name" value="Metallo-depent_PP-like"/>
</dbReference>
<evidence type="ECO:0000313" key="4">
    <source>
        <dbReference type="Proteomes" id="UP001058860"/>
    </source>
</evidence>
<feature type="chain" id="PRO_5046682739" evidence="1">
    <location>
        <begin position="23"/>
        <end position="325"/>
    </location>
</feature>
<dbReference type="InterPro" id="IPR004843">
    <property type="entry name" value="Calcineurin-like_PHP"/>
</dbReference>
<dbReference type="Proteomes" id="UP001058860">
    <property type="component" value="Chromosome"/>
</dbReference>